<dbReference type="Proteomes" id="UP000524404">
    <property type="component" value="Unassembled WGS sequence"/>
</dbReference>
<evidence type="ECO:0000256" key="1">
    <source>
        <dbReference type="ARBA" id="ARBA00023002"/>
    </source>
</evidence>
<dbReference type="AlphaFoldDB" id="A0A841ENP9"/>
<evidence type="ECO:0000313" key="4">
    <source>
        <dbReference type="Proteomes" id="UP000524404"/>
    </source>
</evidence>
<sequence>MKVRNPRTGIYDYEISLLSFETLQIKADVMRQAQKNWQVIGIEQRIKTIQRWKKALERHLEEITEALTIDTGRKIETESEVNLVMASIDQFCDFANTYFKPEAQTILHNNTYHIEEFSEPFELVGIIGSWQFPLQNVMMQVIPALLAGSAVIVKPSEKTPRFIKVIEKTISQILHFNNLVDFVEGGKETGEMLCAITDSVCYVGSEVNARKIYEISAKHFIPATLLFAGKGAAIVTETADIEHASSAILWAGVFNAGQSADAIERVYVHRNIHSQFLSRLVGKSNLLTLAYPNINHGEIGPIISEKQATLINEQLADAVKKGAVIVAGAAKCLVQKGGYYCRPTILTNLNHQMKIMKEKTYGPILPVKSFLNEAQALDLVNDSASPFTCSVFAGKDSETMKIAHKLKSKTVTINDVYLENRFYGNQKSSNTSLEIKAENIGTNSFKKFLKNKDLIFKK</sequence>
<keyword evidence="1 3" id="KW-0560">Oxidoreductase</keyword>
<organism evidence="3 4">
    <name type="scientific">Arcicella rosea</name>
    <dbReference type="NCBI Taxonomy" id="502909"/>
    <lineage>
        <taxon>Bacteria</taxon>
        <taxon>Pseudomonadati</taxon>
        <taxon>Bacteroidota</taxon>
        <taxon>Cytophagia</taxon>
        <taxon>Cytophagales</taxon>
        <taxon>Flectobacillaceae</taxon>
        <taxon>Arcicella</taxon>
    </lineage>
</organism>
<keyword evidence="4" id="KW-1185">Reference proteome</keyword>
<evidence type="ECO:0000259" key="2">
    <source>
        <dbReference type="Pfam" id="PF00171"/>
    </source>
</evidence>
<dbReference type="Gene3D" id="3.40.605.10">
    <property type="entry name" value="Aldehyde Dehydrogenase, Chain A, domain 1"/>
    <property type="match status" value="1"/>
</dbReference>
<dbReference type="SUPFAM" id="SSF53720">
    <property type="entry name" value="ALDH-like"/>
    <property type="match status" value="1"/>
</dbReference>
<dbReference type="InterPro" id="IPR015590">
    <property type="entry name" value="Aldehyde_DH_dom"/>
</dbReference>
<feature type="domain" description="Aldehyde dehydrogenase" evidence="2">
    <location>
        <begin position="2"/>
        <end position="430"/>
    </location>
</feature>
<reference evidence="3 4" key="1">
    <citation type="submission" date="2020-08" db="EMBL/GenBank/DDBJ databases">
        <title>Functional genomics of gut bacteria from endangered species of beetles.</title>
        <authorList>
            <person name="Carlos-Shanley C."/>
        </authorList>
    </citation>
    <scope>NUCLEOTIDE SEQUENCE [LARGE SCALE GENOMIC DNA]</scope>
    <source>
        <strain evidence="3 4">S00070</strain>
    </source>
</reference>
<protein>
    <submittedName>
        <fullName evidence="3">Aldehyde dehydrogenase (NAD+)</fullName>
        <ecNumber evidence="3">1.2.1.3</ecNumber>
    </submittedName>
</protein>
<name>A0A841ENP9_9BACT</name>
<dbReference type="PANTHER" id="PTHR11699">
    <property type="entry name" value="ALDEHYDE DEHYDROGENASE-RELATED"/>
    <property type="match status" value="1"/>
</dbReference>
<accession>A0A841ENP9</accession>
<dbReference type="GO" id="GO:0004029">
    <property type="term" value="F:aldehyde dehydrogenase (NAD+) activity"/>
    <property type="evidence" value="ECO:0007669"/>
    <property type="project" value="UniProtKB-EC"/>
</dbReference>
<dbReference type="InterPro" id="IPR016163">
    <property type="entry name" value="Ald_DH_C"/>
</dbReference>
<comment type="caution">
    <text evidence="3">The sequence shown here is derived from an EMBL/GenBank/DDBJ whole genome shotgun (WGS) entry which is preliminary data.</text>
</comment>
<gene>
    <name evidence="3" type="ORF">HNP25_003202</name>
</gene>
<dbReference type="EC" id="1.2.1.3" evidence="3"/>
<dbReference type="EMBL" id="JACHKT010000025">
    <property type="protein sequence ID" value="MBB6004536.1"/>
    <property type="molecule type" value="Genomic_DNA"/>
</dbReference>
<dbReference type="Pfam" id="PF00171">
    <property type="entry name" value="Aldedh"/>
    <property type="match status" value="1"/>
</dbReference>
<dbReference type="InterPro" id="IPR016162">
    <property type="entry name" value="Ald_DH_N"/>
</dbReference>
<dbReference type="RefSeq" id="WP_184135593.1">
    <property type="nucleotide sequence ID" value="NZ_JACHKT010000025.1"/>
</dbReference>
<dbReference type="Gene3D" id="3.40.309.10">
    <property type="entry name" value="Aldehyde Dehydrogenase, Chain A, domain 2"/>
    <property type="match status" value="1"/>
</dbReference>
<evidence type="ECO:0000313" key="3">
    <source>
        <dbReference type="EMBL" id="MBB6004536.1"/>
    </source>
</evidence>
<proteinExistence type="predicted"/>
<dbReference type="InterPro" id="IPR016161">
    <property type="entry name" value="Ald_DH/histidinol_DH"/>
</dbReference>